<organism evidence="1 2">
    <name type="scientific">Dreissena polymorpha</name>
    <name type="common">Zebra mussel</name>
    <name type="synonym">Mytilus polymorpha</name>
    <dbReference type="NCBI Taxonomy" id="45954"/>
    <lineage>
        <taxon>Eukaryota</taxon>
        <taxon>Metazoa</taxon>
        <taxon>Spiralia</taxon>
        <taxon>Lophotrochozoa</taxon>
        <taxon>Mollusca</taxon>
        <taxon>Bivalvia</taxon>
        <taxon>Autobranchia</taxon>
        <taxon>Heteroconchia</taxon>
        <taxon>Euheterodonta</taxon>
        <taxon>Imparidentia</taxon>
        <taxon>Neoheterodontei</taxon>
        <taxon>Myida</taxon>
        <taxon>Dreissenoidea</taxon>
        <taxon>Dreissenidae</taxon>
        <taxon>Dreissena</taxon>
    </lineage>
</organism>
<keyword evidence="2" id="KW-1185">Reference proteome</keyword>
<gene>
    <name evidence="1" type="ORF">DPMN_186514</name>
</gene>
<proteinExistence type="predicted"/>
<dbReference type="Proteomes" id="UP000828390">
    <property type="component" value="Unassembled WGS sequence"/>
</dbReference>
<name>A0A9D4DLM3_DREPO</name>
<evidence type="ECO:0000313" key="1">
    <source>
        <dbReference type="EMBL" id="KAH3751907.1"/>
    </source>
</evidence>
<protein>
    <submittedName>
        <fullName evidence="1">Uncharacterized protein</fullName>
    </submittedName>
</protein>
<accession>A0A9D4DLM3</accession>
<reference evidence="1" key="2">
    <citation type="submission" date="2020-11" db="EMBL/GenBank/DDBJ databases">
        <authorList>
            <person name="McCartney M.A."/>
            <person name="Auch B."/>
            <person name="Kono T."/>
            <person name="Mallez S."/>
            <person name="Becker A."/>
            <person name="Gohl D.M."/>
            <person name="Silverstein K.A.T."/>
            <person name="Koren S."/>
            <person name="Bechman K.B."/>
            <person name="Herman A."/>
            <person name="Abrahante J.E."/>
            <person name="Garbe J."/>
        </authorList>
    </citation>
    <scope>NUCLEOTIDE SEQUENCE</scope>
    <source>
        <strain evidence="1">Duluth1</strain>
        <tissue evidence="1">Whole animal</tissue>
    </source>
</reference>
<comment type="caution">
    <text evidence="1">The sequence shown here is derived from an EMBL/GenBank/DDBJ whole genome shotgun (WGS) entry which is preliminary data.</text>
</comment>
<sequence>MATGQIGPPGRVAQLLVMWELERRQERAPILNQSGLGTIALVNLVNIQDALMNPAAPGVSIGFQLYYNVN</sequence>
<evidence type="ECO:0000313" key="2">
    <source>
        <dbReference type="Proteomes" id="UP000828390"/>
    </source>
</evidence>
<reference evidence="1" key="1">
    <citation type="journal article" date="2019" name="bioRxiv">
        <title>The Genome of the Zebra Mussel, Dreissena polymorpha: A Resource for Invasive Species Research.</title>
        <authorList>
            <person name="McCartney M.A."/>
            <person name="Auch B."/>
            <person name="Kono T."/>
            <person name="Mallez S."/>
            <person name="Zhang Y."/>
            <person name="Obille A."/>
            <person name="Becker A."/>
            <person name="Abrahante J.E."/>
            <person name="Garbe J."/>
            <person name="Badalamenti J.P."/>
            <person name="Herman A."/>
            <person name="Mangelson H."/>
            <person name="Liachko I."/>
            <person name="Sullivan S."/>
            <person name="Sone E.D."/>
            <person name="Koren S."/>
            <person name="Silverstein K.A.T."/>
            <person name="Beckman K.B."/>
            <person name="Gohl D.M."/>
        </authorList>
    </citation>
    <scope>NUCLEOTIDE SEQUENCE</scope>
    <source>
        <strain evidence="1">Duluth1</strain>
        <tissue evidence="1">Whole animal</tissue>
    </source>
</reference>
<dbReference type="AlphaFoldDB" id="A0A9D4DLM3"/>
<dbReference type="EMBL" id="JAIWYP010000010">
    <property type="protein sequence ID" value="KAH3751907.1"/>
    <property type="molecule type" value="Genomic_DNA"/>
</dbReference>